<name>A0A6A4RGM3_9RHOB</name>
<dbReference type="SUPFAM" id="SSF53254">
    <property type="entry name" value="Phosphoglycerate mutase-like"/>
    <property type="match status" value="1"/>
</dbReference>
<dbReference type="CDD" id="cd07067">
    <property type="entry name" value="HP_PGM_like"/>
    <property type="match status" value="1"/>
</dbReference>
<comment type="caution">
    <text evidence="1">The sequence shown here is derived from an EMBL/GenBank/DDBJ whole genome shotgun (WGS) entry which is preliminary data.</text>
</comment>
<dbReference type="PANTHER" id="PTHR48100:SF1">
    <property type="entry name" value="HISTIDINE PHOSPHATASE FAMILY PROTEIN-RELATED"/>
    <property type="match status" value="1"/>
</dbReference>
<organism evidence="1 2">
    <name type="scientific">Parasedimentitalea maritima</name>
    <dbReference type="NCBI Taxonomy" id="2578117"/>
    <lineage>
        <taxon>Bacteria</taxon>
        <taxon>Pseudomonadati</taxon>
        <taxon>Pseudomonadota</taxon>
        <taxon>Alphaproteobacteria</taxon>
        <taxon>Rhodobacterales</taxon>
        <taxon>Paracoccaceae</taxon>
        <taxon>Parasedimentitalea</taxon>
    </lineage>
</organism>
<protein>
    <submittedName>
        <fullName evidence="1">Histidine phosphatase family protein</fullName>
    </submittedName>
</protein>
<dbReference type="Proteomes" id="UP000441586">
    <property type="component" value="Unassembled WGS sequence"/>
</dbReference>
<dbReference type="EMBL" id="WSFO01000010">
    <property type="protein sequence ID" value="KAE9628254.1"/>
    <property type="molecule type" value="Genomic_DNA"/>
</dbReference>
<dbReference type="PANTHER" id="PTHR48100">
    <property type="entry name" value="BROAD-SPECIFICITY PHOSPHATASE YOR283W-RELATED"/>
    <property type="match status" value="1"/>
</dbReference>
<proteinExistence type="predicted"/>
<dbReference type="GO" id="GO:0005737">
    <property type="term" value="C:cytoplasm"/>
    <property type="evidence" value="ECO:0007669"/>
    <property type="project" value="TreeGrafter"/>
</dbReference>
<dbReference type="InterPro" id="IPR013078">
    <property type="entry name" value="His_Pase_superF_clade-1"/>
</dbReference>
<reference evidence="1 2" key="1">
    <citation type="submission" date="2019-12" db="EMBL/GenBank/DDBJ databases">
        <authorList>
            <person name="Zhang Y.-J."/>
        </authorList>
    </citation>
    <scope>NUCLEOTIDE SEQUENCE [LARGE SCALE GENOMIC DNA]</scope>
    <source>
        <strain evidence="1 2">H18S-6</strain>
    </source>
</reference>
<dbReference type="InterPro" id="IPR029033">
    <property type="entry name" value="His_PPase_superfam"/>
</dbReference>
<sequence>MSNQTTWHWVRHGPTHEKAFVGWRDVPADLSDTAQIERLTSHLPNDALLISSDLIRARATADAIAGSRTRLPDHPDLREFNFGDWDGKHFSDVAKTHPELSRAYWETPGDIAPPNGESWNAAALRVSRVVDTITAAHPGRHVIAVAHIGVILTQVQRGLSSTPEQALGHNIDNLSVSEIVLGSAGWKARHINQTP</sequence>
<gene>
    <name evidence="1" type="ORF">GP644_16610</name>
</gene>
<accession>A0A6A4RGM3</accession>
<dbReference type="InterPro" id="IPR050275">
    <property type="entry name" value="PGM_Phosphatase"/>
</dbReference>
<dbReference type="GO" id="GO:0016791">
    <property type="term" value="F:phosphatase activity"/>
    <property type="evidence" value="ECO:0007669"/>
    <property type="project" value="TreeGrafter"/>
</dbReference>
<dbReference type="Pfam" id="PF00300">
    <property type="entry name" value="His_Phos_1"/>
    <property type="match status" value="1"/>
</dbReference>
<evidence type="ECO:0000313" key="1">
    <source>
        <dbReference type="EMBL" id="KAE9628254.1"/>
    </source>
</evidence>
<dbReference type="RefSeq" id="WP_158980490.1">
    <property type="nucleotide sequence ID" value="NZ_WSFO01000010.1"/>
</dbReference>
<dbReference type="Gene3D" id="3.40.50.1240">
    <property type="entry name" value="Phosphoglycerate mutase-like"/>
    <property type="match status" value="1"/>
</dbReference>
<evidence type="ECO:0000313" key="2">
    <source>
        <dbReference type="Proteomes" id="UP000441586"/>
    </source>
</evidence>
<dbReference type="AlphaFoldDB" id="A0A6A4RGM3"/>